<name>A0A1I7W3X1_LOALO</name>
<feature type="repeat" description="WD" evidence="2">
    <location>
        <begin position="70"/>
        <end position="97"/>
    </location>
</feature>
<dbReference type="GO" id="GO:0071011">
    <property type="term" value="C:precatalytic spliceosome"/>
    <property type="evidence" value="ECO:0007669"/>
    <property type="project" value="TreeGrafter"/>
</dbReference>
<dbReference type="Gene3D" id="2.130.10.10">
    <property type="entry name" value="YVTN repeat-like/Quinoprotein amine dehydrogenase"/>
    <property type="match status" value="1"/>
</dbReference>
<dbReference type="Pfam" id="PF00400">
    <property type="entry name" value="WD40"/>
    <property type="match status" value="2"/>
</dbReference>
<dbReference type="eggNOG" id="KOG0285">
    <property type="taxonomic scope" value="Eukaryota"/>
</dbReference>
<dbReference type="InterPro" id="IPR045241">
    <property type="entry name" value="Prp46/PLRG1-like"/>
</dbReference>
<dbReference type="InterPro" id="IPR036322">
    <property type="entry name" value="WD40_repeat_dom_sf"/>
</dbReference>
<reference evidence="4" key="2">
    <citation type="submission" date="2016-11" db="UniProtKB">
        <authorList>
            <consortium name="WormBaseParasite"/>
        </authorList>
    </citation>
    <scope>IDENTIFICATION</scope>
</reference>
<dbReference type="PROSITE" id="PS50082">
    <property type="entry name" value="WD_REPEATS_2"/>
    <property type="match status" value="1"/>
</dbReference>
<evidence type="ECO:0000256" key="1">
    <source>
        <dbReference type="ARBA" id="ARBA00025726"/>
    </source>
</evidence>
<evidence type="ECO:0000313" key="4">
    <source>
        <dbReference type="WBParaSite" id="EN70_9377"/>
    </source>
</evidence>
<dbReference type="PANTHER" id="PTHR19923">
    <property type="entry name" value="WD40 REPEAT PROTEINPRL1/PRL2-RELATED"/>
    <property type="match status" value="1"/>
</dbReference>
<keyword evidence="2" id="KW-0853">WD repeat</keyword>
<accession>A0A1I7W3X1</accession>
<dbReference type="InterPro" id="IPR001680">
    <property type="entry name" value="WD40_rpt"/>
</dbReference>
<dbReference type="Proteomes" id="UP000095285">
    <property type="component" value="Unassembled WGS sequence"/>
</dbReference>
<dbReference type="SUPFAM" id="SSF50978">
    <property type="entry name" value="WD40 repeat-like"/>
    <property type="match status" value="1"/>
</dbReference>
<evidence type="ECO:0000313" key="3">
    <source>
        <dbReference type="Proteomes" id="UP000095285"/>
    </source>
</evidence>
<reference evidence="3" key="1">
    <citation type="submission" date="2012-04" db="EMBL/GenBank/DDBJ databases">
        <title>The Genome Sequence of Loa loa.</title>
        <authorList>
            <consortium name="The Broad Institute Genome Sequencing Platform"/>
            <consortium name="Broad Institute Genome Sequencing Center for Infectious Disease"/>
            <person name="Nutman T.B."/>
            <person name="Fink D.L."/>
            <person name="Russ C."/>
            <person name="Young S."/>
            <person name="Zeng Q."/>
            <person name="Gargeya S."/>
            <person name="Alvarado L."/>
            <person name="Berlin A."/>
            <person name="Chapman S.B."/>
            <person name="Chen Z."/>
            <person name="Freedman E."/>
            <person name="Gellesch M."/>
            <person name="Goldberg J."/>
            <person name="Griggs A."/>
            <person name="Gujja S."/>
            <person name="Heilman E.R."/>
            <person name="Heiman D."/>
            <person name="Howarth C."/>
            <person name="Mehta T."/>
            <person name="Neiman D."/>
            <person name="Pearson M."/>
            <person name="Roberts A."/>
            <person name="Saif S."/>
            <person name="Shea T."/>
            <person name="Shenoy N."/>
            <person name="Sisk P."/>
            <person name="Stolte C."/>
            <person name="Sykes S."/>
            <person name="White J."/>
            <person name="Yandava C."/>
            <person name="Haas B."/>
            <person name="Henn M.R."/>
            <person name="Nusbaum C."/>
            <person name="Birren B."/>
        </authorList>
    </citation>
    <scope>NUCLEOTIDE SEQUENCE [LARGE SCALE GENOMIC DNA]</scope>
</reference>
<sequence>MYMLAMIFKEKHLKYAEFAGKVLNEMELKKRNHEVSIFQLLKLPINPVNVIGSSVESSSRTLAITADVKPGNEWFATGGADRIVKIWDLASGKLRLSLTGHVSAVRCCKVSRRHSFLFTGGEDKQQLCLICQEKQQEYDDGNEGNGIRIDALLEYDKTMGVDNLDEIENEISLINSTAWLQNPSDPKDWKDKVAKFQELYQTFEFDEANNQLQALKIKGNAFAMEKNANKQNALKKWHRLPIIRLRIHKIEENILNGDNFGDSIDALQRIDNVRDSATEVNY</sequence>
<proteinExistence type="inferred from homology"/>
<dbReference type="WBParaSite" id="EN70_9377">
    <property type="protein sequence ID" value="EN70_9377"/>
    <property type="gene ID" value="EN70_9377"/>
</dbReference>
<comment type="similarity">
    <text evidence="1">Belongs to the WD repeat PRL1/PRL2 family.</text>
</comment>
<organism evidence="3 4">
    <name type="scientific">Loa loa</name>
    <name type="common">Eye worm</name>
    <name type="synonym">Filaria loa</name>
    <dbReference type="NCBI Taxonomy" id="7209"/>
    <lineage>
        <taxon>Eukaryota</taxon>
        <taxon>Metazoa</taxon>
        <taxon>Ecdysozoa</taxon>
        <taxon>Nematoda</taxon>
        <taxon>Chromadorea</taxon>
        <taxon>Rhabditida</taxon>
        <taxon>Spirurina</taxon>
        <taxon>Spiruromorpha</taxon>
        <taxon>Filarioidea</taxon>
        <taxon>Onchocercidae</taxon>
        <taxon>Loa</taxon>
    </lineage>
</organism>
<evidence type="ECO:0000256" key="2">
    <source>
        <dbReference type="PROSITE-ProRule" id="PRU00221"/>
    </source>
</evidence>
<dbReference type="GO" id="GO:0000974">
    <property type="term" value="C:Prp19 complex"/>
    <property type="evidence" value="ECO:0007669"/>
    <property type="project" value="TreeGrafter"/>
</dbReference>
<dbReference type="PANTHER" id="PTHR19923:SF0">
    <property type="entry name" value="PLEIOTROPIC REGULATOR 1"/>
    <property type="match status" value="1"/>
</dbReference>
<dbReference type="STRING" id="7209.A0A1I7W3X1"/>
<dbReference type="InterPro" id="IPR015943">
    <property type="entry name" value="WD40/YVTN_repeat-like_dom_sf"/>
</dbReference>
<dbReference type="GO" id="GO:0071013">
    <property type="term" value="C:catalytic step 2 spliceosome"/>
    <property type="evidence" value="ECO:0007669"/>
    <property type="project" value="TreeGrafter"/>
</dbReference>
<protein>
    <submittedName>
        <fullName evidence="4">WD_REPEATS_REGION domain-containing protein</fullName>
    </submittedName>
</protein>
<dbReference type="SMART" id="SM00320">
    <property type="entry name" value="WD40"/>
    <property type="match status" value="2"/>
</dbReference>
<dbReference type="GO" id="GO:0000398">
    <property type="term" value="P:mRNA splicing, via spliceosome"/>
    <property type="evidence" value="ECO:0007669"/>
    <property type="project" value="InterPro"/>
</dbReference>
<keyword evidence="3" id="KW-1185">Reference proteome</keyword>
<dbReference type="AlphaFoldDB" id="A0A1I7W3X1"/>